<accession>F2UE61</accession>
<dbReference type="FunFam" id="1.10.510.10:FF:000554">
    <property type="entry name" value="Predicted protein"/>
    <property type="match status" value="1"/>
</dbReference>
<feature type="binding site" evidence="8">
    <location>
        <position position="282"/>
    </location>
    <ligand>
        <name>ATP</name>
        <dbReference type="ChEBI" id="CHEBI:30616"/>
    </ligand>
</feature>
<dbReference type="GO" id="GO:0043235">
    <property type="term" value="C:receptor complex"/>
    <property type="evidence" value="ECO:0007669"/>
    <property type="project" value="TreeGrafter"/>
</dbReference>
<dbReference type="Pfam" id="PF07714">
    <property type="entry name" value="PK_Tyr_Ser-Thr"/>
    <property type="match status" value="1"/>
</dbReference>
<dbReference type="FunCoup" id="F2UE61">
    <property type="interactions" value="722"/>
</dbReference>
<dbReference type="InterPro" id="IPR006020">
    <property type="entry name" value="PTB/PI_dom"/>
</dbReference>
<dbReference type="EMBL" id="GL832970">
    <property type="protein sequence ID" value="EGD74911.1"/>
    <property type="molecule type" value="Genomic_DNA"/>
</dbReference>
<dbReference type="PANTHER" id="PTHR24416">
    <property type="entry name" value="TYROSINE-PROTEIN KINASE RECEPTOR"/>
    <property type="match status" value="1"/>
</dbReference>
<dbReference type="InterPro" id="IPR011993">
    <property type="entry name" value="PH-like_dom_sf"/>
</dbReference>
<evidence type="ECO:0000256" key="8">
    <source>
        <dbReference type="PROSITE-ProRule" id="PRU10141"/>
    </source>
</evidence>
<organism evidence="12">
    <name type="scientific">Salpingoeca rosetta (strain ATCC 50818 / BSB-021)</name>
    <dbReference type="NCBI Taxonomy" id="946362"/>
    <lineage>
        <taxon>Eukaryota</taxon>
        <taxon>Choanoflagellata</taxon>
        <taxon>Craspedida</taxon>
        <taxon>Salpingoecidae</taxon>
        <taxon>Salpingoeca</taxon>
    </lineage>
</organism>
<dbReference type="KEGG" id="sre:PTSG_07139"/>
<gene>
    <name evidence="11" type="ORF">PTSG_07139</name>
</gene>
<dbReference type="Proteomes" id="UP000007799">
    <property type="component" value="Unassembled WGS sequence"/>
</dbReference>
<protein>
    <submittedName>
        <fullName evidence="11">TK/HMTK protein kinase</fullName>
    </submittedName>
</protein>
<evidence type="ECO:0000256" key="6">
    <source>
        <dbReference type="ARBA" id="ARBA00023137"/>
    </source>
</evidence>
<feature type="domain" description="Protein kinase" evidence="10">
    <location>
        <begin position="255"/>
        <end position="514"/>
    </location>
</feature>
<evidence type="ECO:0000256" key="2">
    <source>
        <dbReference type="ARBA" id="ARBA00022679"/>
    </source>
</evidence>
<evidence type="ECO:0000313" key="12">
    <source>
        <dbReference type="Proteomes" id="UP000007799"/>
    </source>
</evidence>
<dbReference type="OMA" id="PWLCVIE"/>
<keyword evidence="5 8" id="KW-0067">ATP-binding</keyword>
<dbReference type="Gene3D" id="1.10.510.10">
    <property type="entry name" value="Transferase(Phosphotransferase) domain 1"/>
    <property type="match status" value="1"/>
</dbReference>
<dbReference type="InterPro" id="IPR000719">
    <property type="entry name" value="Prot_kinase_dom"/>
</dbReference>
<comment type="subcellular location">
    <subcellularLocation>
        <location evidence="1">Membrane</location>
        <topology evidence="1">Single-pass membrane protein</topology>
    </subcellularLocation>
</comment>
<name>F2UE61_SALR5</name>
<dbReference type="AlphaFoldDB" id="F2UE61"/>
<evidence type="ECO:0000256" key="4">
    <source>
        <dbReference type="ARBA" id="ARBA00022777"/>
    </source>
</evidence>
<dbReference type="SUPFAM" id="SSF56112">
    <property type="entry name" value="Protein kinase-like (PK-like)"/>
    <property type="match status" value="1"/>
</dbReference>
<evidence type="ECO:0000256" key="1">
    <source>
        <dbReference type="ARBA" id="ARBA00004167"/>
    </source>
</evidence>
<dbReference type="InterPro" id="IPR011009">
    <property type="entry name" value="Kinase-like_dom_sf"/>
</dbReference>
<dbReference type="SMART" id="SM00462">
    <property type="entry name" value="PTB"/>
    <property type="match status" value="1"/>
</dbReference>
<dbReference type="InterPro" id="IPR001245">
    <property type="entry name" value="Ser-Thr/Tyr_kinase_cat_dom"/>
</dbReference>
<dbReference type="Gene3D" id="3.30.200.20">
    <property type="entry name" value="Phosphorylase Kinase, domain 1"/>
    <property type="match status" value="1"/>
</dbReference>
<proteinExistence type="predicted"/>
<dbReference type="SUPFAM" id="SSF50729">
    <property type="entry name" value="PH domain-like"/>
    <property type="match status" value="2"/>
</dbReference>
<dbReference type="Gene3D" id="2.30.29.30">
    <property type="entry name" value="Pleckstrin-homology domain (PH domain)/Phosphotyrosine-binding domain (PTB)"/>
    <property type="match status" value="2"/>
</dbReference>
<evidence type="ECO:0000259" key="9">
    <source>
        <dbReference type="PROSITE" id="PS01179"/>
    </source>
</evidence>
<dbReference type="PANTHER" id="PTHR24416:SF600">
    <property type="entry name" value="PDGF- AND VEGF-RECEPTOR RELATED, ISOFORM J"/>
    <property type="match status" value="1"/>
</dbReference>
<dbReference type="InterPro" id="IPR050122">
    <property type="entry name" value="RTK"/>
</dbReference>
<evidence type="ECO:0000256" key="7">
    <source>
        <dbReference type="ARBA" id="ARBA00051243"/>
    </source>
</evidence>
<evidence type="ECO:0000256" key="3">
    <source>
        <dbReference type="ARBA" id="ARBA00022741"/>
    </source>
</evidence>
<keyword evidence="4 11" id="KW-0418">Kinase</keyword>
<dbReference type="GO" id="GO:0005524">
    <property type="term" value="F:ATP binding"/>
    <property type="evidence" value="ECO:0007669"/>
    <property type="project" value="UniProtKB-UniRule"/>
</dbReference>
<dbReference type="PRINTS" id="PR00109">
    <property type="entry name" value="TYRKINASE"/>
</dbReference>
<evidence type="ECO:0000259" key="10">
    <source>
        <dbReference type="PROSITE" id="PS50011"/>
    </source>
</evidence>
<evidence type="ECO:0000313" key="11">
    <source>
        <dbReference type="EMBL" id="EGD74911.1"/>
    </source>
</evidence>
<dbReference type="PROSITE" id="PS50011">
    <property type="entry name" value="PROTEIN_KINASE_DOM"/>
    <property type="match status" value="1"/>
</dbReference>
<dbReference type="InterPro" id="IPR017441">
    <property type="entry name" value="Protein_kinase_ATP_BS"/>
</dbReference>
<dbReference type="GO" id="GO:0005886">
    <property type="term" value="C:plasma membrane"/>
    <property type="evidence" value="ECO:0007669"/>
    <property type="project" value="TreeGrafter"/>
</dbReference>
<dbReference type="GO" id="GO:0004714">
    <property type="term" value="F:transmembrane receptor protein tyrosine kinase activity"/>
    <property type="evidence" value="ECO:0007669"/>
    <property type="project" value="UniProtKB-EC"/>
</dbReference>
<dbReference type="RefSeq" id="XP_004992556.1">
    <property type="nucleotide sequence ID" value="XM_004992499.1"/>
</dbReference>
<sequence>MPSSTSDPSLHEVIKSIPILDISFSAVHPKDSKLVMWITNDARLDLMYCHAFHVKKAKGEEVLQTMALAFTNAKRRLEASQGDEEALREMGITSGRKTQSNALGVFEAKFIGSVPAADVTGSEVAEQAVVDAKQLNRHPEGVIMIISSEGIRTIEGLTGEVVTSVLITDVSFVTTSGAKRDVLAFISKDTRLKRITCHVFECRRAQEISTTIGKAFAKAKEEQDQRAGNPFAPTSTEREAVQGPLFKYQIHRKDLVADKPIGAGQFGQVYRAKYKHQKVAVKTVRQSASAQDKDEFMDEAVVMVELSNPNLVGILGVSLQQKPWLCVIEYMEYGDLRDVLQTCEEKKFPLRESEQIHFAKQIASGLAFMASLRYIHMDIAARNCLLTYNNVVKVADFGLTRKLDEGKDTYTLRKSAKLPVRWMAVETMTKKLFSEASDVWAFGVLLWEILSYGELPYKEIKNKDVQKAIVKEGTRLQKPASAPDPLFRVAETCWRTDRLKRYAFAELKQQLETLHGEAVRKDPDVRDIGACISSL</sequence>
<keyword evidence="12" id="KW-1185">Reference proteome</keyword>
<dbReference type="PROSITE" id="PS00107">
    <property type="entry name" value="PROTEIN_KINASE_ATP"/>
    <property type="match status" value="1"/>
</dbReference>
<keyword evidence="3 8" id="KW-0547">Nucleotide-binding</keyword>
<keyword evidence="2" id="KW-0808">Transferase</keyword>
<dbReference type="eggNOG" id="KOG4278">
    <property type="taxonomic scope" value="Eukaryota"/>
</dbReference>
<dbReference type="OrthoDB" id="3256376at2759"/>
<dbReference type="CDD" id="cd00192">
    <property type="entry name" value="PTKc"/>
    <property type="match status" value="1"/>
</dbReference>
<feature type="domain" description="PID" evidence="9">
    <location>
        <begin position="106"/>
        <end position="222"/>
    </location>
</feature>
<dbReference type="GeneID" id="16073125"/>
<keyword evidence="6" id="KW-0829">Tyrosine-protein kinase</keyword>
<dbReference type="InParanoid" id="F2UE61"/>
<dbReference type="CDD" id="cd13161">
    <property type="entry name" value="PTB_TK_HMTK"/>
    <property type="match status" value="1"/>
</dbReference>
<dbReference type="Pfam" id="PF00640">
    <property type="entry name" value="PID"/>
    <property type="match status" value="2"/>
</dbReference>
<reference evidence="11" key="1">
    <citation type="submission" date="2009-08" db="EMBL/GenBank/DDBJ databases">
        <title>Annotation of Salpingoeca rosetta.</title>
        <authorList>
            <consortium name="The Broad Institute Genome Sequencing Platform"/>
            <person name="Russ C."/>
            <person name="Cuomo C."/>
            <person name="Burger G."/>
            <person name="Gray M.W."/>
            <person name="Holland P.W.H."/>
            <person name="King N."/>
            <person name="Lang F.B.F."/>
            <person name="Roger A.J."/>
            <person name="Ruiz-Trillo I."/>
            <person name="Young S.K."/>
            <person name="Zeng Q."/>
            <person name="Gargeya S."/>
            <person name="Alvarado L."/>
            <person name="Berlin A."/>
            <person name="Chapman S.B."/>
            <person name="Chen Z."/>
            <person name="Freedman E."/>
            <person name="Gellesch M."/>
            <person name="Goldberg J."/>
            <person name="Griggs A."/>
            <person name="Gujja S."/>
            <person name="Heilman E."/>
            <person name="Heiman D."/>
            <person name="Howarth C."/>
            <person name="Mehta T."/>
            <person name="Neiman D."/>
            <person name="Pearson M."/>
            <person name="Roberts A."/>
            <person name="Saif S."/>
            <person name="Shea T."/>
            <person name="Shenoy N."/>
            <person name="Sisk P."/>
            <person name="Stolte C."/>
            <person name="Sykes S."/>
            <person name="White J."/>
            <person name="Yandava C."/>
            <person name="Haas B."/>
            <person name="Nusbaum C."/>
            <person name="Birren B."/>
        </authorList>
    </citation>
    <scope>NUCLEOTIDE SEQUENCE [LARGE SCALE GENOMIC DNA]</scope>
    <source>
        <strain evidence="11">ATCC 50818</strain>
    </source>
</reference>
<dbReference type="PROSITE" id="PS01179">
    <property type="entry name" value="PID"/>
    <property type="match status" value="1"/>
</dbReference>
<dbReference type="PROSITE" id="PS00109">
    <property type="entry name" value="PROTEIN_KINASE_TYR"/>
    <property type="match status" value="1"/>
</dbReference>
<dbReference type="InterPro" id="IPR008266">
    <property type="entry name" value="Tyr_kinase_AS"/>
</dbReference>
<dbReference type="GO" id="GO:0007169">
    <property type="term" value="P:cell surface receptor protein tyrosine kinase signaling pathway"/>
    <property type="evidence" value="ECO:0007669"/>
    <property type="project" value="TreeGrafter"/>
</dbReference>
<evidence type="ECO:0000256" key="5">
    <source>
        <dbReference type="ARBA" id="ARBA00022840"/>
    </source>
</evidence>
<dbReference type="STRING" id="946362.F2UE61"/>
<comment type="catalytic activity">
    <reaction evidence="7">
        <text>L-tyrosyl-[protein] + ATP = O-phospho-L-tyrosyl-[protein] + ADP + H(+)</text>
        <dbReference type="Rhea" id="RHEA:10596"/>
        <dbReference type="Rhea" id="RHEA-COMP:10136"/>
        <dbReference type="Rhea" id="RHEA-COMP:20101"/>
        <dbReference type="ChEBI" id="CHEBI:15378"/>
        <dbReference type="ChEBI" id="CHEBI:30616"/>
        <dbReference type="ChEBI" id="CHEBI:46858"/>
        <dbReference type="ChEBI" id="CHEBI:61978"/>
        <dbReference type="ChEBI" id="CHEBI:456216"/>
        <dbReference type="EC" id="2.7.10.1"/>
    </reaction>
</comment>